<organism evidence="4 5">
    <name type="scientific">Aphanomyces astaci</name>
    <name type="common">Crayfish plague agent</name>
    <dbReference type="NCBI Taxonomy" id="112090"/>
    <lineage>
        <taxon>Eukaryota</taxon>
        <taxon>Sar</taxon>
        <taxon>Stramenopiles</taxon>
        <taxon>Oomycota</taxon>
        <taxon>Saprolegniomycetes</taxon>
        <taxon>Saprolegniales</taxon>
        <taxon>Verrucalvaceae</taxon>
        <taxon>Aphanomyces</taxon>
    </lineage>
</organism>
<feature type="repeat" description="ANK" evidence="3">
    <location>
        <begin position="28"/>
        <end position="60"/>
    </location>
</feature>
<dbReference type="EMBL" id="MZMZ02005965">
    <property type="protein sequence ID" value="RQM11391.1"/>
    <property type="molecule type" value="Genomic_DNA"/>
</dbReference>
<gene>
    <name evidence="4" type="ORF">B5M09_009572</name>
</gene>
<dbReference type="SMART" id="SM00248">
    <property type="entry name" value="ANK"/>
    <property type="match status" value="2"/>
</dbReference>
<name>A0A425C2Z5_APHAT</name>
<dbReference type="Pfam" id="PF12796">
    <property type="entry name" value="Ank_2"/>
    <property type="match status" value="1"/>
</dbReference>
<dbReference type="PROSITE" id="PS50088">
    <property type="entry name" value="ANK_REPEAT"/>
    <property type="match status" value="2"/>
</dbReference>
<reference evidence="4" key="1">
    <citation type="submission" date="2018-07" db="EMBL/GenBank/DDBJ databases">
        <title>Annotation of Aphanomyces astaci genome assembly.</title>
        <authorList>
            <person name="Studholme D.J."/>
        </authorList>
    </citation>
    <scope>NUCLEOTIDE SEQUENCE [LARGE SCALE GENOMIC DNA]</scope>
    <source>
        <strain evidence="4">Pc</strain>
    </source>
</reference>
<dbReference type="PANTHER" id="PTHR24171:SF9">
    <property type="entry name" value="ANKYRIN REPEAT DOMAIN-CONTAINING PROTEIN 39"/>
    <property type="match status" value="1"/>
</dbReference>
<accession>A0A425C2Z5</accession>
<dbReference type="Proteomes" id="UP000284702">
    <property type="component" value="Unassembled WGS sequence"/>
</dbReference>
<keyword evidence="1" id="KW-0677">Repeat</keyword>
<sequence length="329" mass="36313">MVAVHLGQLHIAKCLLDHGARVDTTDDTSQTPLMVAARNGHLKLVKLLLKRQAVVDATDEHGHTDVVEVLLKKGANRHVQNLVRCRPVSQEAGDEGVSEFRVVMWLRYVALCLGVSGWLLRPSLSSAVSSPSHLTNEPEQEEDTSAALTTANNAKPDVMEAVACTSENVEGTSTVGDPTFVCYPPSLLRLRSRDVYMTTQEEQWTRDEYGHMYLSQTSKRVLVQCPTSENEFVLQRMTQGGFNGARSGAMVPTSTPPSAGPASPAWRQRWMRYLLDNATTFVNALLEYAVKCMGTAILMSTCAIVWNYSLGINADLSFHDLIWKHLQDA</sequence>
<evidence type="ECO:0000256" key="1">
    <source>
        <dbReference type="ARBA" id="ARBA00022737"/>
    </source>
</evidence>
<dbReference type="PANTHER" id="PTHR24171">
    <property type="entry name" value="ANKYRIN REPEAT DOMAIN-CONTAINING PROTEIN 39-RELATED"/>
    <property type="match status" value="1"/>
</dbReference>
<evidence type="ECO:0000313" key="4">
    <source>
        <dbReference type="EMBL" id="RQM11391.1"/>
    </source>
</evidence>
<evidence type="ECO:0000256" key="2">
    <source>
        <dbReference type="ARBA" id="ARBA00023043"/>
    </source>
</evidence>
<dbReference type="VEuPathDB" id="FungiDB:H257_10555"/>
<dbReference type="Gene3D" id="1.25.40.20">
    <property type="entry name" value="Ankyrin repeat-containing domain"/>
    <property type="match status" value="1"/>
</dbReference>
<proteinExistence type="predicted"/>
<evidence type="ECO:0000256" key="3">
    <source>
        <dbReference type="PROSITE-ProRule" id="PRU00023"/>
    </source>
</evidence>
<keyword evidence="5" id="KW-1185">Reference proteome</keyword>
<dbReference type="SUPFAM" id="SSF48403">
    <property type="entry name" value="Ankyrin repeat"/>
    <property type="match status" value="1"/>
</dbReference>
<evidence type="ECO:0000313" key="5">
    <source>
        <dbReference type="Proteomes" id="UP000284702"/>
    </source>
</evidence>
<dbReference type="PRINTS" id="PR01415">
    <property type="entry name" value="ANKYRIN"/>
</dbReference>
<dbReference type="InterPro" id="IPR036770">
    <property type="entry name" value="Ankyrin_rpt-contain_sf"/>
</dbReference>
<dbReference type="AlphaFoldDB" id="A0A425C2Z5"/>
<dbReference type="PROSITE" id="PS50297">
    <property type="entry name" value="ANK_REP_REGION"/>
    <property type="match status" value="1"/>
</dbReference>
<protein>
    <submittedName>
        <fullName evidence="4">Uncharacterized protein</fullName>
    </submittedName>
</protein>
<comment type="caution">
    <text evidence="4">The sequence shown here is derived from an EMBL/GenBank/DDBJ whole genome shotgun (WGS) entry which is preliminary data.</text>
</comment>
<keyword evidence="2 3" id="KW-0040">ANK repeat</keyword>
<dbReference type="InterPro" id="IPR002110">
    <property type="entry name" value="Ankyrin_rpt"/>
</dbReference>
<dbReference type="VEuPathDB" id="FungiDB:H257_10554"/>
<feature type="repeat" description="ANK" evidence="3">
    <location>
        <begin position="1"/>
        <end position="27"/>
    </location>
</feature>
<dbReference type="Pfam" id="PF00023">
    <property type="entry name" value="Ank"/>
    <property type="match status" value="1"/>
</dbReference>